<name>A0A7J0GE68_9ERIC</name>
<dbReference type="PANTHER" id="PTHR47926:SF402">
    <property type="entry name" value="TETRATRICOPEPTIDE-LIKE HELICAL DOMAIN SUPERFAMILY, DYW DOMAIN-CONTAINING PROTEIN"/>
    <property type="match status" value="1"/>
</dbReference>
<dbReference type="PANTHER" id="PTHR47926">
    <property type="entry name" value="PENTATRICOPEPTIDE REPEAT-CONTAINING PROTEIN"/>
    <property type="match status" value="1"/>
</dbReference>
<dbReference type="AlphaFoldDB" id="A0A7J0GE68"/>
<dbReference type="Proteomes" id="UP000585474">
    <property type="component" value="Unassembled WGS sequence"/>
</dbReference>
<protein>
    <submittedName>
        <fullName evidence="2">Pentatricopeptide repeat (PPR) superfamily protein</fullName>
    </submittedName>
</protein>
<organism evidence="2 3">
    <name type="scientific">Actinidia rufa</name>
    <dbReference type="NCBI Taxonomy" id="165716"/>
    <lineage>
        <taxon>Eukaryota</taxon>
        <taxon>Viridiplantae</taxon>
        <taxon>Streptophyta</taxon>
        <taxon>Embryophyta</taxon>
        <taxon>Tracheophyta</taxon>
        <taxon>Spermatophyta</taxon>
        <taxon>Magnoliopsida</taxon>
        <taxon>eudicotyledons</taxon>
        <taxon>Gunneridae</taxon>
        <taxon>Pentapetalae</taxon>
        <taxon>asterids</taxon>
        <taxon>Ericales</taxon>
        <taxon>Actinidiaceae</taxon>
        <taxon>Actinidia</taxon>
    </lineage>
</organism>
<dbReference type="Pfam" id="PF01535">
    <property type="entry name" value="PPR"/>
    <property type="match status" value="2"/>
</dbReference>
<sequence>MIRLGLSSDNDAMGRIINFGAISKSGDLGDALKVFDRMPHPDAFIYNTLISGYLLAQRLLARPMTQKLHSPVFPNINKVHVHVLKFGFGSDSASQNHLIPMYVNFQCLEEARRVFGLDGSSGYCVLDHFDQWVHLLGRAGLLEEARELINAMPMSPDASVLGALLGACRIHGEIELGEQIGQKGIELESHNNGCYVLFAYMCQCW</sequence>
<keyword evidence="1" id="KW-0677">Repeat</keyword>
<keyword evidence="3" id="KW-1185">Reference proteome</keyword>
<dbReference type="GO" id="GO:0009451">
    <property type="term" value="P:RNA modification"/>
    <property type="evidence" value="ECO:0007669"/>
    <property type="project" value="InterPro"/>
</dbReference>
<dbReference type="InterPro" id="IPR002885">
    <property type="entry name" value="PPR_rpt"/>
</dbReference>
<accession>A0A7J0GE68</accession>
<reference evidence="2 3" key="1">
    <citation type="submission" date="2019-07" db="EMBL/GenBank/DDBJ databases">
        <title>De Novo Assembly of kiwifruit Actinidia rufa.</title>
        <authorList>
            <person name="Sugita-Konishi S."/>
            <person name="Sato K."/>
            <person name="Mori E."/>
            <person name="Abe Y."/>
            <person name="Kisaki G."/>
            <person name="Hamano K."/>
            <person name="Suezawa K."/>
            <person name="Otani M."/>
            <person name="Fukuda T."/>
            <person name="Manabe T."/>
            <person name="Gomi K."/>
            <person name="Tabuchi M."/>
            <person name="Akimitsu K."/>
            <person name="Kataoka I."/>
        </authorList>
    </citation>
    <scope>NUCLEOTIDE SEQUENCE [LARGE SCALE GENOMIC DNA]</scope>
    <source>
        <strain evidence="3">cv. Fuchu</strain>
    </source>
</reference>
<evidence type="ECO:0000313" key="2">
    <source>
        <dbReference type="EMBL" id="GFZ09120.1"/>
    </source>
</evidence>
<dbReference type="OrthoDB" id="185373at2759"/>
<evidence type="ECO:0000256" key="1">
    <source>
        <dbReference type="ARBA" id="ARBA00022737"/>
    </source>
</evidence>
<comment type="caution">
    <text evidence="2">The sequence shown here is derived from an EMBL/GenBank/DDBJ whole genome shotgun (WGS) entry which is preliminary data.</text>
</comment>
<evidence type="ECO:0000313" key="3">
    <source>
        <dbReference type="Proteomes" id="UP000585474"/>
    </source>
</evidence>
<dbReference type="Gene3D" id="1.25.40.10">
    <property type="entry name" value="Tetratricopeptide repeat domain"/>
    <property type="match status" value="1"/>
</dbReference>
<dbReference type="InterPro" id="IPR011990">
    <property type="entry name" value="TPR-like_helical_dom_sf"/>
</dbReference>
<dbReference type="GO" id="GO:0003723">
    <property type="term" value="F:RNA binding"/>
    <property type="evidence" value="ECO:0007669"/>
    <property type="project" value="InterPro"/>
</dbReference>
<gene>
    <name evidence="2" type="ORF">Acr_20g0009280</name>
</gene>
<dbReference type="InterPro" id="IPR046960">
    <property type="entry name" value="PPR_At4g14850-like_plant"/>
</dbReference>
<dbReference type="EMBL" id="BJWL01000020">
    <property type="protein sequence ID" value="GFZ09120.1"/>
    <property type="molecule type" value="Genomic_DNA"/>
</dbReference>
<proteinExistence type="predicted"/>